<dbReference type="EMBL" id="CH474048">
    <property type="protein sequence ID" value="EDL75715.1"/>
    <property type="molecule type" value="Genomic_DNA"/>
</dbReference>
<evidence type="ECO:0000313" key="2">
    <source>
        <dbReference type="Proteomes" id="UP000234681"/>
    </source>
</evidence>
<protein>
    <submittedName>
        <fullName evidence="1">RCG51020</fullName>
    </submittedName>
</protein>
<proteinExistence type="predicted"/>
<accession>A6KGF0</accession>
<reference evidence="1 2" key="1">
    <citation type="submission" date="2005-09" db="EMBL/GenBank/DDBJ databases">
        <authorList>
            <person name="Mural R.J."/>
            <person name="Li P.W."/>
            <person name="Adams M.D."/>
            <person name="Amanatides P.G."/>
            <person name="Baden-Tillson H."/>
            <person name="Barnstead M."/>
            <person name="Chin S.H."/>
            <person name="Dew I."/>
            <person name="Evans C.A."/>
            <person name="Ferriera S."/>
            <person name="Flanigan M."/>
            <person name="Fosler C."/>
            <person name="Glodek A."/>
            <person name="Gu Z."/>
            <person name="Holt R.A."/>
            <person name="Jennings D."/>
            <person name="Kraft C.L."/>
            <person name="Lu F."/>
            <person name="Nguyen T."/>
            <person name="Nusskern D.R."/>
            <person name="Pfannkoch C.M."/>
            <person name="Sitter C."/>
            <person name="Sutton G.G."/>
            <person name="Venter J.C."/>
            <person name="Wang Z."/>
            <person name="Woodage T."/>
            <person name="Zheng X.H."/>
            <person name="Zhong F."/>
        </authorList>
    </citation>
    <scope>NUCLEOTIDE SEQUENCE [LARGE SCALE GENOMIC DNA]</scope>
    <source>
        <strain>BN</strain>
        <strain evidence="2">Sprague-Dawley</strain>
    </source>
</reference>
<evidence type="ECO:0000313" key="1">
    <source>
        <dbReference type="EMBL" id="EDL75715.1"/>
    </source>
</evidence>
<name>A6KGF0_RAT</name>
<sequence length="38" mass="4212">MWQKINMVSLHTGKTLINCFDSSSNTASKIQEASLITL</sequence>
<dbReference type="AlphaFoldDB" id="A6KGF0"/>
<organism evidence="1 2">
    <name type="scientific">Rattus norvegicus</name>
    <name type="common">Rat</name>
    <dbReference type="NCBI Taxonomy" id="10116"/>
    <lineage>
        <taxon>Eukaryota</taxon>
        <taxon>Metazoa</taxon>
        <taxon>Chordata</taxon>
        <taxon>Craniata</taxon>
        <taxon>Vertebrata</taxon>
        <taxon>Euteleostomi</taxon>
        <taxon>Mammalia</taxon>
        <taxon>Eutheria</taxon>
        <taxon>Euarchontoglires</taxon>
        <taxon>Glires</taxon>
        <taxon>Rodentia</taxon>
        <taxon>Myomorpha</taxon>
        <taxon>Muroidea</taxon>
        <taxon>Muridae</taxon>
        <taxon>Murinae</taxon>
        <taxon>Rattus</taxon>
    </lineage>
</organism>
<dbReference type="Proteomes" id="UP000234681">
    <property type="component" value="Chromosome 2"/>
</dbReference>
<gene>
    <name evidence="1" type="ORF">rCG_51020</name>
</gene>